<protein>
    <submittedName>
        <fullName evidence="1">Uncharacterized protein</fullName>
    </submittedName>
</protein>
<evidence type="ECO:0000313" key="1">
    <source>
        <dbReference type="EMBL" id="CAI9736923.1"/>
    </source>
</evidence>
<sequence>MFRSVMNEVKHKKEKKPINSIPIKIHYKRNIIKFVGGIDKTSKENHERNDKWALRLTTVTNDRKHGERV</sequence>
<accession>A0AA36BMA8</accession>
<evidence type="ECO:0000313" key="2">
    <source>
        <dbReference type="Proteomes" id="UP001162480"/>
    </source>
</evidence>
<dbReference type="Proteomes" id="UP001162480">
    <property type="component" value="Chromosome 19"/>
</dbReference>
<dbReference type="AlphaFoldDB" id="A0AA36BMA8"/>
<reference evidence="1" key="1">
    <citation type="submission" date="2023-08" db="EMBL/GenBank/DDBJ databases">
        <authorList>
            <person name="Alioto T."/>
            <person name="Alioto T."/>
            <person name="Gomez Garrido J."/>
        </authorList>
    </citation>
    <scope>NUCLEOTIDE SEQUENCE</scope>
</reference>
<keyword evidence="2" id="KW-1185">Reference proteome</keyword>
<gene>
    <name evidence="1" type="ORF">OCTVUL_1B026834</name>
</gene>
<name>A0AA36BMA8_OCTVU</name>
<dbReference type="EMBL" id="OX597832">
    <property type="protein sequence ID" value="CAI9736923.1"/>
    <property type="molecule type" value="Genomic_DNA"/>
</dbReference>
<organism evidence="1 2">
    <name type="scientific">Octopus vulgaris</name>
    <name type="common">Common octopus</name>
    <dbReference type="NCBI Taxonomy" id="6645"/>
    <lineage>
        <taxon>Eukaryota</taxon>
        <taxon>Metazoa</taxon>
        <taxon>Spiralia</taxon>
        <taxon>Lophotrochozoa</taxon>
        <taxon>Mollusca</taxon>
        <taxon>Cephalopoda</taxon>
        <taxon>Coleoidea</taxon>
        <taxon>Octopodiformes</taxon>
        <taxon>Octopoda</taxon>
        <taxon>Incirrata</taxon>
        <taxon>Octopodidae</taxon>
        <taxon>Octopus</taxon>
    </lineage>
</organism>
<proteinExistence type="predicted"/>